<evidence type="ECO:0000256" key="3">
    <source>
        <dbReference type="PROSITE-ProRule" id="PRU01331"/>
    </source>
</evidence>
<dbReference type="InterPro" id="IPR014746">
    <property type="entry name" value="Gln_synth/guanido_kin_cat_dom"/>
</dbReference>
<dbReference type="PANTHER" id="PTHR43785">
    <property type="entry name" value="GAMMA-GLUTAMYLPUTRESCINE SYNTHETASE"/>
    <property type="match status" value="1"/>
</dbReference>
<dbReference type="InterPro" id="IPR008146">
    <property type="entry name" value="Gln_synth_cat_dom"/>
</dbReference>
<comment type="similarity">
    <text evidence="3 4">Belongs to the glutamine synthetase family.</text>
</comment>
<dbReference type="Gene3D" id="3.30.590.10">
    <property type="entry name" value="Glutamine synthetase/guanido kinase, catalytic domain"/>
    <property type="match status" value="1"/>
</dbReference>
<evidence type="ECO:0000256" key="4">
    <source>
        <dbReference type="RuleBase" id="RU000384"/>
    </source>
</evidence>
<evidence type="ECO:0000256" key="2">
    <source>
        <dbReference type="ARBA" id="ARBA00022598"/>
    </source>
</evidence>
<keyword evidence="8" id="KW-1185">Reference proteome</keyword>
<feature type="domain" description="GS catalytic" evidence="6">
    <location>
        <begin position="134"/>
        <end position="483"/>
    </location>
</feature>
<organism evidence="7 8">
    <name type="scientific">Marasmiellus scandens</name>
    <dbReference type="NCBI Taxonomy" id="2682957"/>
    <lineage>
        <taxon>Eukaryota</taxon>
        <taxon>Fungi</taxon>
        <taxon>Dikarya</taxon>
        <taxon>Basidiomycota</taxon>
        <taxon>Agaricomycotina</taxon>
        <taxon>Agaricomycetes</taxon>
        <taxon>Agaricomycetidae</taxon>
        <taxon>Agaricales</taxon>
        <taxon>Marasmiineae</taxon>
        <taxon>Omphalotaceae</taxon>
        <taxon>Marasmiellus</taxon>
    </lineage>
</organism>
<name>A0ABR1JCG8_9AGAR</name>
<gene>
    <name evidence="7" type="ORF">VKT23_010381</name>
</gene>
<evidence type="ECO:0000256" key="5">
    <source>
        <dbReference type="SAM" id="MobiDB-lite"/>
    </source>
</evidence>
<dbReference type="InterPro" id="IPR036651">
    <property type="entry name" value="Gln_synt_N_sf"/>
</dbReference>
<evidence type="ECO:0000259" key="6">
    <source>
        <dbReference type="PROSITE" id="PS51987"/>
    </source>
</evidence>
<feature type="region of interest" description="Disordered" evidence="5">
    <location>
        <begin position="272"/>
        <end position="293"/>
    </location>
</feature>
<accession>A0ABR1JCG8</accession>
<dbReference type="PANTHER" id="PTHR43785:SF2">
    <property type="entry name" value="TYPE-1 GLUTAMINE SYNTHETASE 1"/>
    <property type="match status" value="1"/>
</dbReference>
<evidence type="ECO:0000313" key="7">
    <source>
        <dbReference type="EMBL" id="KAK7457080.1"/>
    </source>
</evidence>
<proteinExistence type="inferred from homology"/>
<dbReference type="EMBL" id="JBANRG010000020">
    <property type="protein sequence ID" value="KAK7457080.1"/>
    <property type="molecule type" value="Genomic_DNA"/>
</dbReference>
<dbReference type="Proteomes" id="UP001498398">
    <property type="component" value="Unassembled WGS sequence"/>
</dbReference>
<dbReference type="Gene3D" id="3.10.20.70">
    <property type="entry name" value="Glutamine synthetase, N-terminal domain"/>
    <property type="match status" value="1"/>
</dbReference>
<reference evidence="7 8" key="1">
    <citation type="submission" date="2024-01" db="EMBL/GenBank/DDBJ databases">
        <title>A draft genome for the cacao thread blight pathogen Marasmiellus scandens.</title>
        <authorList>
            <person name="Baruah I.K."/>
            <person name="Leung J."/>
            <person name="Bukari Y."/>
            <person name="Amoako-Attah I."/>
            <person name="Meinhardt L.W."/>
            <person name="Bailey B.A."/>
            <person name="Cohen S.P."/>
        </authorList>
    </citation>
    <scope>NUCLEOTIDE SEQUENCE [LARGE SCALE GENOMIC DNA]</scope>
    <source>
        <strain evidence="7 8">GH-19</strain>
    </source>
</reference>
<sequence>MSSVDFSHGVQYTPASTISSKAISPKVLKDLGISYIRLQWVDLVNNIRYRVIPLSYFEKLLSSPRPGVTFAKAVLGLVYLNMAEGFNAIEEYLYVVDLESLRVCPYEPGHATVMGYFQEKVPVMGSKVEIDLCPRGILKRIEEEAGSHSVQFLIGIEHEFILLKETSPVPVASNIHSWSHSEALRTGSVESKALREMSDALLGAGVEVQMYHAEAAPGQYEMVTGPLTPLAAADAATLTRETISNVAAKHGLRATFAPRVYMDSCGSSSHVHLSVHSTSSSAPTPSPGSLTPTESSFLSSLLDHLPSITLLTLPIPASYKRVQDGAWSGGTYVSWGTENREAPVRFTNAHSRTSRNFEMRFVDGTSNPYLALAAMLGVGLEGIKAQAELKISDCSYLPSKSGVFNTLTPAQMSEESRKGLGITKRLPLSWEEARKRFKEDEMMVKVFGQEFVEKYLSVNKTLAEALAQDKDEAKELTRLVEYY</sequence>
<evidence type="ECO:0000313" key="8">
    <source>
        <dbReference type="Proteomes" id="UP001498398"/>
    </source>
</evidence>
<dbReference type="PROSITE" id="PS51987">
    <property type="entry name" value="GS_CATALYTIC"/>
    <property type="match status" value="1"/>
</dbReference>
<evidence type="ECO:0000256" key="1">
    <source>
        <dbReference type="ARBA" id="ARBA00021364"/>
    </source>
</evidence>
<dbReference type="SMART" id="SM01230">
    <property type="entry name" value="Gln-synt_C"/>
    <property type="match status" value="1"/>
</dbReference>
<comment type="caution">
    <text evidence="7">The sequence shown here is derived from an EMBL/GenBank/DDBJ whole genome shotgun (WGS) entry which is preliminary data.</text>
</comment>
<dbReference type="Pfam" id="PF00120">
    <property type="entry name" value="Gln-synt_C"/>
    <property type="match status" value="1"/>
</dbReference>
<dbReference type="SUPFAM" id="SSF55931">
    <property type="entry name" value="Glutamine synthetase/guanido kinase"/>
    <property type="match status" value="1"/>
</dbReference>
<protein>
    <recommendedName>
        <fullName evidence="1">Glutamine synthetase</fullName>
    </recommendedName>
</protein>
<keyword evidence="2" id="KW-0436">Ligase</keyword>